<evidence type="ECO:0000256" key="1">
    <source>
        <dbReference type="SAM" id="MobiDB-lite"/>
    </source>
</evidence>
<protein>
    <submittedName>
        <fullName evidence="3">Alpha/beta fold hydrolase</fullName>
    </submittedName>
</protein>
<keyword evidence="4" id="KW-1185">Reference proteome</keyword>
<dbReference type="Gene3D" id="3.40.50.1820">
    <property type="entry name" value="alpha/beta hydrolase"/>
    <property type="match status" value="1"/>
</dbReference>
<dbReference type="EMBL" id="WMBQ01000002">
    <property type="protein sequence ID" value="MTD95926.1"/>
    <property type="molecule type" value="Genomic_DNA"/>
</dbReference>
<evidence type="ECO:0000313" key="3">
    <source>
        <dbReference type="EMBL" id="MTD95926.1"/>
    </source>
</evidence>
<dbReference type="InterPro" id="IPR029058">
    <property type="entry name" value="AB_hydrolase_fold"/>
</dbReference>
<keyword evidence="3" id="KW-0378">Hydrolase</keyword>
<evidence type="ECO:0000259" key="2">
    <source>
        <dbReference type="Pfam" id="PF12697"/>
    </source>
</evidence>
<proteinExistence type="predicted"/>
<evidence type="ECO:0000313" key="4">
    <source>
        <dbReference type="Proteomes" id="UP000440694"/>
    </source>
</evidence>
<sequence length="357" mass="39271">MVLNYSSLIAVGAAHRAGCPEISSRAQQSAYAVTRERHEKRHLALRCPHPRAATILDQLPPALAGDVAFRIFCTPELSQHRSHDHEELTARARFHLRHARWERIPTPAGTVQTYVFEPDGKPRGTVMIVHGWTSEASFMTAFMEPLRRSGMRVVAFDFPAHGSSEGRRTNLADCARAMLTLCDHYGPIDAVVAHSFGGFVSLLVAEGGPPLNHAHPIGRFVLIACPNRLSEVTRNFGRALKLGPAAQRAYETHLERVGHRPVATFSAAELLSGTDAPVLIIHGRDDDEVTFRNAEDIAAARPSARLMAFDGLGHRNVLFAPPVFRAVMHELAPKRDGAHPRRPPAAHNRAHDLRHSA</sequence>
<dbReference type="Proteomes" id="UP000440694">
    <property type="component" value="Unassembled WGS sequence"/>
</dbReference>
<dbReference type="AlphaFoldDB" id="A0A6I3KR21"/>
<feature type="region of interest" description="Disordered" evidence="1">
    <location>
        <begin position="334"/>
        <end position="357"/>
    </location>
</feature>
<dbReference type="InterPro" id="IPR050471">
    <property type="entry name" value="AB_hydrolase"/>
</dbReference>
<reference evidence="3 4" key="1">
    <citation type="submission" date="2019-11" db="EMBL/GenBank/DDBJ databases">
        <title>Identification of a novel strain.</title>
        <authorList>
            <person name="Xu Q."/>
            <person name="Wang G."/>
        </authorList>
    </citation>
    <scope>NUCLEOTIDE SEQUENCE [LARGE SCALE GENOMIC DNA]</scope>
    <source>
        <strain evidence="4">xq</strain>
    </source>
</reference>
<dbReference type="SUPFAM" id="SSF53474">
    <property type="entry name" value="alpha/beta-Hydrolases"/>
    <property type="match status" value="1"/>
</dbReference>
<dbReference type="GO" id="GO:0016787">
    <property type="term" value="F:hydrolase activity"/>
    <property type="evidence" value="ECO:0007669"/>
    <property type="project" value="UniProtKB-KW"/>
</dbReference>
<dbReference type="PANTHER" id="PTHR43433">
    <property type="entry name" value="HYDROLASE, ALPHA/BETA FOLD FAMILY PROTEIN"/>
    <property type="match status" value="1"/>
</dbReference>
<dbReference type="InterPro" id="IPR000073">
    <property type="entry name" value="AB_hydrolase_1"/>
</dbReference>
<feature type="domain" description="AB hydrolase-1" evidence="2">
    <location>
        <begin position="128"/>
        <end position="321"/>
    </location>
</feature>
<organism evidence="3 4">
    <name type="scientific">Hyphomicrobium album</name>
    <dbReference type="NCBI Taxonomy" id="2665159"/>
    <lineage>
        <taxon>Bacteria</taxon>
        <taxon>Pseudomonadati</taxon>
        <taxon>Pseudomonadota</taxon>
        <taxon>Alphaproteobacteria</taxon>
        <taxon>Hyphomicrobiales</taxon>
        <taxon>Hyphomicrobiaceae</taxon>
        <taxon>Hyphomicrobium</taxon>
    </lineage>
</organism>
<dbReference type="PANTHER" id="PTHR43433:SF5">
    <property type="entry name" value="AB HYDROLASE-1 DOMAIN-CONTAINING PROTEIN"/>
    <property type="match status" value="1"/>
</dbReference>
<accession>A0A6I3KR21</accession>
<gene>
    <name evidence="3" type="ORF">GIW81_16430</name>
</gene>
<dbReference type="Pfam" id="PF12697">
    <property type="entry name" value="Abhydrolase_6"/>
    <property type="match status" value="1"/>
</dbReference>
<comment type="caution">
    <text evidence="3">The sequence shown here is derived from an EMBL/GenBank/DDBJ whole genome shotgun (WGS) entry which is preliminary data.</text>
</comment>
<name>A0A6I3KR21_9HYPH</name>